<comment type="caution">
    <text evidence="3">The sequence shown here is derived from an EMBL/GenBank/DDBJ whole genome shotgun (WGS) entry which is preliminary data.</text>
</comment>
<protein>
    <submittedName>
        <fullName evidence="2">SufD family Fe-S cluster assembly protein</fullName>
    </submittedName>
</protein>
<evidence type="ECO:0000313" key="4">
    <source>
        <dbReference type="Proteomes" id="UP000237153"/>
    </source>
</evidence>
<proteinExistence type="predicted"/>
<dbReference type="Pfam" id="PF01458">
    <property type="entry name" value="SUFBD_core"/>
    <property type="match status" value="1"/>
</dbReference>
<gene>
    <name evidence="3" type="ORF">C0188_03225</name>
    <name evidence="2" type="ORF">ENO39_01465</name>
</gene>
<dbReference type="InterPro" id="IPR000825">
    <property type="entry name" value="SUF_FeS_clus_asmbl_SufBD_core"/>
</dbReference>
<feature type="domain" description="SUF system FeS cluster assembly SufBD core" evidence="1">
    <location>
        <begin position="126"/>
        <end position="348"/>
    </location>
</feature>
<evidence type="ECO:0000313" key="2">
    <source>
        <dbReference type="EMBL" id="HEW63715.1"/>
    </source>
</evidence>
<reference evidence="2" key="2">
    <citation type="journal article" date="2020" name="mSystems">
        <title>Genome- and Community-Level Interaction Insights into Carbon Utilization and Element Cycling Functions of Hydrothermarchaeota in Hydrothermal Sediment.</title>
        <authorList>
            <person name="Zhou Z."/>
            <person name="Liu Y."/>
            <person name="Xu W."/>
            <person name="Pan J."/>
            <person name="Luo Z.H."/>
            <person name="Li M."/>
        </authorList>
    </citation>
    <scope>NUCLEOTIDE SEQUENCE [LARGE SCALE GENOMIC DNA]</scope>
    <source>
        <strain evidence="2">SpSt-1261</strain>
    </source>
</reference>
<dbReference type="RefSeq" id="WP_272985000.1">
    <property type="nucleotide sequence ID" value="NZ_DSFH01000025.1"/>
</dbReference>
<dbReference type="SUPFAM" id="SSF101960">
    <property type="entry name" value="Stabilizer of iron transporter SufD"/>
    <property type="match status" value="1"/>
</dbReference>
<dbReference type="InterPro" id="IPR037284">
    <property type="entry name" value="SUF_FeS_clus_asmbl_SufBD_sf"/>
</dbReference>
<dbReference type="EMBL" id="DSFH01000025">
    <property type="protein sequence ID" value="HEW63715.1"/>
    <property type="molecule type" value="Genomic_DNA"/>
</dbReference>
<evidence type="ECO:0000313" key="3">
    <source>
        <dbReference type="EMBL" id="PMB75417.1"/>
    </source>
</evidence>
<accession>A0A2J6N255</accession>
<reference evidence="3 4" key="1">
    <citation type="submission" date="2018-01" db="EMBL/GenBank/DDBJ databases">
        <title>Metagenomic assembled genomes from two thermal pools in the Uzon Caldera, Kamchatka, Russia.</title>
        <authorList>
            <person name="Wilkins L."/>
            <person name="Ettinger C."/>
        </authorList>
    </citation>
    <scope>NUCLEOTIDE SEQUENCE [LARGE SCALE GENOMIC DNA]</scope>
    <source>
        <strain evidence="3">ZAV-06</strain>
    </source>
</reference>
<dbReference type="PANTHER" id="PTHR43575">
    <property type="entry name" value="PROTEIN ABCI7, CHLOROPLASTIC"/>
    <property type="match status" value="1"/>
</dbReference>
<dbReference type="InterPro" id="IPR055346">
    <property type="entry name" value="Fe-S_cluster_assembly_SufBD"/>
</dbReference>
<sequence>MASSELELEKMPYQKFKDSPTIKYYTDWATFDELLGYMPEGTVGWIDIGTLKKSPTILLKPDGFEYSGINDIGVEKFSRNALKLYDLSEGKVYAKHFLRIDKYISLLIKEGEKRNVKLAIIPPKKGSSSHHLSIKLERSASLNLEVIYAPISESSLSSFTLEIDGEGENKIKILNLVKAPNNSPFFYETRILGRGKDDISVRTATSGGIIHNRADIVILGSMSKANIKALSLVTNNNRADFTTNILNDSSQGIAEILVRGINAGGEIVHRGTLKAETNSIESENKLRSYLIKTSKNSINHSVPILEITTNLIKTAEHSTDISDIPEDILFYLSSRGLKREEAVFLLTQSMLIDMVEDLFENSNEAIEWSNNFLKNIRL</sequence>
<evidence type="ECO:0000259" key="1">
    <source>
        <dbReference type="Pfam" id="PF01458"/>
    </source>
</evidence>
<name>A0A2J6N255_9CREN</name>
<dbReference type="PANTHER" id="PTHR43575:SF1">
    <property type="entry name" value="PROTEIN ABCI7, CHLOROPLASTIC"/>
    <property type="match status" value="1"/>
</dbReference>
<dbReference type="EMBL" id="PNIM01000015">
    <property type="protein sequence ID" value="PMB75417.1"/>
    <property type="molecule type" value="Genomic_DNA"/>
</dbReference>
<organism evidence="3 4">
    <name type="scientific">Fervidicoccus fontis</name>
    <dbReference type="NCBI Taxonomy" id="683846"/>
    <lineage>
        <taxon>Archaea</taxon>
        <taxon>Thermoproteota</taxon>
        <taxon>Thermoprotei</taxon>
        <taxon>Fervidicoccales</taxon>
        <taxon>Fervidicoccaceae</taxon>
        <taxon>Fervidicoccus</taxon>
    </lineage>
</organism>
<dbReference type="Proteomes" id="UP000886076">
    <property type="component" value="Unassembled WGS sequence"/>
</dbReference>
<dbReference type="Proteomes" id="UP000237153">
    <property type="component" value="Unassembled WGS sequence"/>
</dbReference>
<dbReference type="AlphaFoldDB" id="A0A2J6N255"/>
<dbReference type="GO" id="GO:0016226">
    <property type="term" value="P:iron-sulfur cluster assembly"/>
    <property type="evidence" value="ECO:0007669"/>
    <property type="project" value="InterPro"/>
</dbReference>